<evidence type="ECO:0000313" key="2">
    <source>
        <dbReference type="EMBL" id="KYG60896.1"/>
    </source>
</evidence>
<keyword evidence="1" id="KW-0732">Signal</keyword>
<evidence type="ECO:0000313" key="3">
    <source>
        <dbReference type="Proteomes" id="UP000075391"/>
    </source>
</evidence>
<dbReference type="PROSITE" id="PS51257">
    <property type="entry name" value="PROKAR_LIPOPROTEIN"/>
    <property type="match status" value="1"/>
</dbReference>
<sequence>MKTSVILSALFVSSALLTTACTPRDVSVTDKNTRAKIQAQNARKSGKPGASGGEFRIGGYSGVAVLADKAIEVLDVVRLATSEDKTIKSQYKVSERVALKDGEGYTVTLNAANDLISYDVAGVEYKSTLNKKWNVTVKTAENKIQSLTATVANSKTVIDKEKGVTFLNVFENDMKLTLTAIEGSDSYQASLVSKGTVNGRLNKAANTGSMETVLSFEVDAAGLESGKASITKFDGKFVFTKKDEERANTSTAKGELNITLDPFCSTAEGKLVLGGSKPKNMILTKTEIVVEGTKFKAATATCGESPTVDFSRLFIW</sequence>
<gene>
    <name evidence="2" type="ORF">AZI85_10570</name>
</gene>
<dbReference type="AlphaFoldDB" id="A0A150WD35"/>
<dbReference type="OrthoDB" id="5289770at2"/>
<proteinExistence type="predicted"/>
<feature type="chain" id="PRO_5007572348" description="Lipoprotein" evidence="1">
    <location>
        <begin position="21"/>
        <end position="316"/>
    </location>
</feature>
<dbReference type="Proteomes" id="UP000075391">
    <property type="component" value="Unassembled WGS sequence"/>
</dbReference>
<name>A0A150WD35_BDEBC</name>
<protein>
    <recommendedName>
        <fullName evidence="4">Lipoprotein</fullName>
    </recommendedName>
</protein>
<accession>A0A150WD35</accession>
<comment type="caution">
    <text evidence="2">The sequence shown here is derived from an EMBL/GenBank/DDBJ whole genome shotgun (WGS) entry which is preliminary data.</text>
</comment>
<dbReference type="RefSeq" id="WP_063244739.1">
    <property type="nucleotide sequence ID" value="NZ_LUKF01000018.1"/>
</dbReference>
<evidence type="ECO:0000256" key="1">
    <source>
        <dbReference type="SAM" id="SignalP"/>
    </source>
</evidence>
<organism evidence="2 3">
    <name type="scientific">Bdellovibrio bacteriovorus</name>
    <dbReference type="NCBI Taxonomy" id="959"/>
    <lineage>
        <taxon>Bacteria</taxon>
        <taxon>Pseudomonadati</taxon>
        <taxon>Bdellovibrionota</taxon>
        <taxon>Bdellovibrionia</taxon>
        <taxon>Bdellovibrionales</taxon>
        <taxon>Pseudobdellovibrionaceae</taxon>
        <taxon>Bdellovibrio</taxon>
    </lineage>
</organism>
<reference evidence="2 3" key="1">
    <citation type="submission" date="2016-03" db="EMBL/GenBank/DDBJ databases">
        <authorList>
            <person name="Ploux O."/>
        </authorList>
    </citation>
    <scope>NUCLEOTIDE SEQUENCE [LARGE SCALE GENOMIC DNA]</scope>
    <source>
        <strain evidence="2 3">BER2</strain>
    </source>
</reference>
<feature type="signal peptide" evidence="1">
    <location>
        <begin position="1"/>
        <end position="20"/>
    </location>
</feature>
<evidence type="ECO:0008006" key="4">
    <source>
        <dbReference type="Google" id="ProtNLM"/>
    </source>
</evidence>
<dbReference type="EMBL" id="LUKF01000018">
    <property type="protein sequence ID" value="KYG60896.1"/>
    <property type="molecule type" value="Genomic_DNA"/>
</dbReference>